<proteinExistence type="predicted"/>
<sequence>MNRRGCLALAGSGATIGLSGCVFDDSAADDTTDNSSVSATNETNGRADSDEADTPRECPVTQDLEVTPPAQVDENAVDSFLEEYESEYVLADIEASYDGWDIPAPPNTSVDDLEEEGTGLVAETQSIWSANTRKDVTISAEPREEVPDDVEPIDGDDLPDDAALAAETAAEAVDEDQLQRWRDRDQNYSLLTDPLESTRGEDDEYYVTVDETFVALEVTPNTGEIIDGNTIAWYYVDDVVARRTEEEDVDPADATIVECFTGMSLPRSLDSRYSVSP</sequence>
<dbReference type="EMBL" id="RBZW01000003">
    <property type="protein sequence ID" value="THE66565.1"/>
    <property type="molecule type" value="Genomic_DNA"/>
</dbReference>
<reference evidence="2 3" key="1">
    <citation type="submission" date="2018-10" db="EMBL/GenBank/DDBJ databases">
        <title>Natronolimnobius sp. XQ-INN 246 isolated from Inner Mongolia Autonomous Region of China.</title>
        <authorList>
            <person name="Xue Q."/>
        </authorList>
    </citation>
    <scope>NUCLEOTIDE SEQUENCE [LARGE SCALE GENOMIC DNA]</scope>
    <source>
        <strain evidence="2 3">XQ-INN 246</strain>
    </source>
</reference>
<gene>
    <name evidence="2" type="ORF">D8Y22_00035</name>
</gene>
<evidence type="ECO:0000313" key="3">
    <source>
        <dbReference type="Proteomes" id="UP000318864"/>
    </source>
</evidence>
<dbReference type="Proteomes" id="UP000318864">
    <property type="component" value="Unassembled WGS sequence"/>
</dbReference>
<accession>A0A4S3TT03</accession>
<feature type="compositionally biased region" description="Basic and acidic residues" evidence="1">
    <location>
        <begin position="45"/>
        <end position="56"/>
    </location>
</feature>
<keyword evidence="3" id="KW-1185">Reference proteome</keyword>
<evidence type="ECO:0000313" key="2">
    <source>
        <dbReference type="EMBL" id="THE66565.1"/>
    </source>
</evidence>
<protein>
    <submittedName>
        <fullName evidence="2">Uncharacterized protein</fullName>
    </submittedName>
</protein>
<comment type="caution">
    <text evidence="2">The sequence shown here is derived from an EMBL/GenBank/DDBJ whole genome shotgun (WGS) entry which is preliminary data.</text>
</comment>
<dbReference type="RefSeq" id="WP_141462520.1">
    <property type="nucleotide sequence ID" value="NZ_RBZW01000003.1"/>
</dbReference>
<dbReference type="PROSITE" id="PS51257">
    <property type="entry name" value="PROKAR_LIPOPROTEIN"/>
    <property type="match status" value="1"/>
</dbReference>
<organism evidence="2 3">
    <name type="scientific">Salinadaptatus halalkaliphilus</name>
    <dbReference type="NCBI Taxonomy" id="2419781"/>
    <lineage>
        <taxon>Archaea</taxon>
        <taxon>Methanobacteriati</taxon>
        <taxon>Methanobacteriota</taxon>
        <taxon>Stenosarchaea group</taxon>
        <taxon>Halobacteria</taxon>
        <taxon>Halobacteriales</taxon>
        <taxon>Natrialbaceae</taxon>
        <taxon>Salinadaptatus</taxon>
    </lineage>
</organism>
<evidence type="ECO:0000256" key="1">
    <source>
        <dbReference type="SAM" id="MobiDB-lite"/>
    </source>
</evidence>
<name>A0A4S3TT03_9EURY</name>
<feature type="region of interest" description="Disordered" evidence="1">
    <location>
        <begin position="24"/>
        <end position="74"/>
    </location>
</feature>
<dbReference type="AlphaFoldDB" id="A0A4S3TT03"/>
<dbReference type="OrthoDB" id="330525at2157"/>